<gene>
    <name evidence="1" type="ORF">LX15_000381</name>
</gene>
<reference evidence="1 2" key="1">
    <citation type="submission" date="2022-06" db="EMBL/GenBank/DDBJ databases">
        <title>Genomic Encyclopedia of Archaeal and Bacterial Type Strains, Phase II (KMG-II): from individual species to whole genera.</title>
        <authorList>
            <person name="Goeker M."/>
        </authorList>
    </citation>
    <scope>NUCLEOTIDE SEQUENCE [LARGE SCALE GENOMIC DNA]</scope>
    <source>
        <strain evidence="1 2">DSM 40477</strain>
    </source>
</reference>
<evidence type="ECO:0000313" key="1">
    <source>
        <dbReference type="EMBL" id="MCP2256698.1"/>
    </source>
</evidence>
<evidence type="ECO:0000313" key="2">
    <source>
        <dbReference type="Proteomes" id="UP001205311"/>
    </source>
</evidence>
<name>A0ABT1HMF5_STRSD</name>
<keyword evidence="2" id="KW-1185">Reference proteome</keyword>
<protein>
    <submittedName>
        <fullName evidence="1">Uncharacterized protein</fullName>
    </submittedName>
</protein>
<dbReference type="RefSeq" id="WP_253667685.1">
    <property type="nucleotide sequence ID" value="NZ_JAMTCP010000002.1"/>
</dbReference>
<accession>A0ABT1HMF5</accession>
<proteinExistence type="predicted"/>
<comment type="caution">
    <text evidence="1">The sequence shown here is derived from an EMBL/GenBank/DDBJ whole genome shotgun (WGS) entry which is preliminary data.</text>
</comment>
<organism evidence="1 2">
    <name type="scientific">Streptoalloteichus tenebrarius (strain ATCC 17920 / DSM 40477 / JCM 4838 / CBS 697.72 / NBRC 16177 / NCIMB 11028 / NRRL B-12390 / A12253. 1 / ISP 5477)</name>
    <name type="common">Streptomyces tenebrarius</name>
    <dbReference type="NCBI Taxonomy" id="1933"/>
    <lineage>
        <taxon>Bacteria</taxon>
        <taxon>Bacillati</taxon>
        <taxon>Actinomycetota</taxon>
        <taxon>Actinomycetes</taxon>
        <taxon>Pseudonocardiales</taxon>
        <taxon>Pseudonocardiaceae</taxon>
        <taxon>Streptoalloteichus</taxon>
    </lineage>
</organism>
<sequence>MAFSDSRRSGISVEGADPAVLAHDGFGVRDVVTAIIDAARADGEKWRSFEDLCDEAAAIVDSQDTLAVLPSA</sequence>
<dbReference type="Proteomes" id="UP001205311">
    <property type="component" value="Unassembled WGS sequence"/>
</dbReference>
<dbReference type="EMBL" id="JAMTCP010000002">
    <property type="protein sequence ID" value="MCP2256698.1"/>
    <property type="molecule type" value="Genomic_DNA"/>
</dbReference>